<dbReference type="AlphaFoldDB" id="A0AAW8VQI4"/>
<protein>
    <recommendedName>
        <fullName evidence="3">Peptidase C39-like domain-containing protein</fullName>
    </recommendedName>
</protein>
<comment type="caution">
    <text evidence="1">The sequence shown here is derived from an EMBL/GenBank/DDBJ whole genome shotgun (WGS) entry which is preliminary data.</text>
</comment>
<dbReference type="RefSeq" id="WP_195510982.1">
    <property type="nucleotide sequence ID" value="NZ_JADNGG010000005.1"/>
</dbReference>
<evidence type="ECO:0000313" key="1">
    <source>
        <dbReference type="EMBL" id="MDT4514688.1"/>
    </source>
</evidence>
<sequence>MKNKKLNKINVVILLILFSLFPFVGCQQEELNERNNDLSFLSLGENSDYSALSKTEMKILREAFQRLEIGIKDDYFYIEQTSGAEIHISEELFLYFKKSLEKSNEMIDSSEIDLSLPRTRYYEEGGGSNSRSDCVACAVVSMLYKYGRNVSLESVSTWIENQFGCDGVPDYAFESVLDHYFYGGKIMIPVNTNMYYDNIIAVMSTSDGGAHAFTLQAVNNGYYVGYDDQNGYSFVQPVTQLRFLYQVCGLK</sequence>
<gene>
    <name evidence="1" type="ORF">RO785_27355</name>
</gene>
<evidence type="ECO:0008006" key="3">
    <source>
        <dbReference type="Google" id="ProtNLM"/>
    </source>
</evidence>
<evidence type="ECO:0000313" key="2">
    <source>
        <dbReference type="Proteomes" id="UP001266995"/>
    </source>
</evidence>
<name>A0AAW8VQI4_9BACE</name>
<accession>A0AAW8VQI4</accession>
<reference evidence="1" key="1">
    <citation type="submission" date="2023-08" db="EMBL/GenBank/DDBJ databases">
        <title>Reintroducing virulent viruses to syntetic microbiomes.</title>
        <authorList>
            <person name="Wilde J."/>
            <person name="Boyes R."/>
            <person name="Robinson A.V."/>
            <person name="Daisley B.A."/>
            <person name="Allen-Vercoe E."/>
        </authorList>
    </citation>
    <scope>NUCLEOTIDE SEQUENCE</scope>
    <source>
        <strain evidence="1">225I_12FAA</strain>
    </source>
</reference>
<dbReference type="EMBL" id="JAVSNH010000002">
    <property type="protein sequence ID" value="MDT4514688.1"/>
    <property type="molecule type" value="Genomic_DNA"/>
</dbReference>
<proteinExistence type="predicted"/>
<organism evidence="1 2">
    <name type="scientific">Bacteroides cellulosilyticus</name>
    <dbReference type="NCBI Taxonomy" id="246787"/>
    <lineage>
        <taxon>Bacteria</taxon>
        <taxon>Pseudomonadati</taxon>
        <taxon>Bacteroidota</taxon>
        <taxon>Bacteroidia</taxon>
        <taxon>Bacteroidales</taxon>
        <taxon>Bacteroidaceae</taxon>
        <taxon>Bacteroides</taxon>
    </lineage>
</organism>
<dbReference type="Proteomes" id="UP001266995">
    <property type="component" value="Unassembled WGS sequence"/>
</dbReference>